<dbReference type="PIRSF" id="PIRSF000216">
    <property type="entry name" value="NADH_DH_24kDa"/>
    <property type="match status" value="1"/>
</dbReference>
<evidence type="ECO:0000256" key="1">
    <source>
        <dbReference type="ARBA" id="ARBA00010643"/>
    </source>
</evidence>
<dbReference type="PROSITE" id="PS01099">
    <property type="entry name" value="COMPLEX1_24K"/>
    <property type="match status" value="1"/>
</dbReference>
<keyword evidence="3" id="KW-0479">Metal-binding</keyword>
<dbReference type="Gene3D" id="3.40.30.10">
    <property type="entry name" value="Glutaredoxin"/>
    <property type="match status" value="1"/>
</dbReference>
<keyword evidence="5" id="KW-0411">Iron-sulfur</keyword>
<dbReference type="PANTHER" id="PTHR10371">
    <property type="entry name" value="NADH DEHYDROGENASE UBIQUINONE FLAVOPROTEIN 2, MITOCHONDRIAL"/>
    <property type="match status" value="1"/>
</dbReference>
<evidence type="ECO:0000256" key="4">
    <source>
        <dbReference type="ARBA" id="ARBA00023004"/>
    </source>
</evidence>
<dbReference type="CDD" id="cd03081">
    <property type="entry name" value="TRX_Fd_NuoE_FDH_gamma"/>
    <property type="match status" value="1"/>
</dbReference>
<dbReference type="NCBIfam" id="NF004638">
    <property type="entry name" value="PRK05988.1"/>
    <property type="match status" value="1"/>
</dbReference>
<dbReference type="Pfam" id="PF01257">
    <property type="entry name" value="2Fe-2S_thioredx"/>
    <property type="match status" value="1"/>
</dbReference>
<accession>A0ABU9CKG9</accession>
<dbReference type="RefSeq" id="WP_341410904.1">
    <property type="nucleotide sequence ID" value="NZ_JBBUTH010000007.1"/>
</dbReference>
<evidence type="ECO:0000256" key="2">
    <source>
        <dbReference type="ARBA" id="ARBA00022714"/>
    </source>
</evidence>
<reference evidence="7 8" key="1">
    <citation type="submission" date="2024-04" db="EMBL/GenBank/DDBJ databases">
        <title>Novel species of the genus Ideonella isolated from streams.</title>
        <authorList>
            <person name="Lu H."/>
        </authorList>
    </citation>
    <scope>NUCLEOTIDE SEQUENCE [LARGE SCALE GENOMIC DNA]</scope>
    <source>
        <strain evidence="7 8">DXS22W</strain>
    </source>
</reference>
<proteinExistence type="inferred from homology"/>
<comment type="similarity">
    <text evidence="1">Belongs to the complex I 24 kDa subunit family.</text>
</comment>
<organism evidence="7 8">
    <name type="scientific">Pseudaquabacterium inlustre</name>
    <dbReference type="NCBI Taxonomy" id="2984192"/>
    <lineage>
        <taxon>Bacteria</taxon>
        <taxon>Pseudomonadati</taxon>
        <taxon>Pseudomonadota</taxon>
        <taxon>Betaproteobacteria</taxon>
        <taxon>Burkholderiales</taxon>
        <taxon>Sphaerotilaceae</taxon>
        <taxon>Pseudaquabacterium</taxon>
    </lineage>
</organism>
<keyword evidence="2" id="KW-0001">2Fe-2S</keyword>
<comment type="cofactor">
    <cofactor evidence="6">
        <name>[2Fe-2S] cluster</name>
        <dbReference type="ChEBI" id="CHEBI:190135"/>
    </cofactor>
</comment>
<dbReference type="PANTHER" id="PTHR10371:SF3">
    <property type="entry name" value="NADH DEHYDROGENASE [UBIQUINONE] FLAVOPROTEIN 2, MITOCHONDRIAL"/>
    <property type="match status" value="1"/>
</dbReference>
<name>A0ABU9CKG9_9BURK</name>
<evidence type="ECO:0000256" key="5">
    <source>
        <dbReference type="ARBA" id="ARBA00023014"/>
    </source>
</evidence>
<dbReference type="InterPro" id="IPR041921">
    <property type="entry name" value="NuoE_N"/>
</dbReference>
<dbReference type="InterPro" id="IPR036249">
    <property type="entry name" value="Thioredoxin-like_sf"/>
</dbReference>
<gene>
    <name evidence="7" type="ORF">AACH10_13270</name>
</gene>
<dbReference type="EMBL" id="JBBUTH010000007">
    <property type="protein sequence ID" value="MEK8051214.1"/>
    <property type="molecule type" value="Genomic_DNA"/>
</dbReference>
<sequence length="171" mass="17876">MTEPHHEPVPSPAQQQALAQAIARHAQRPGALLPLLHDVQAALGHVPPALVPGIAQAVNRSRAEVHGVISYYHHFRSTPAGRHVVQVCRAEACQANGSEALAQAAEALLGCAMHGTRADGAVTLEPVYCLGLCATGPAVQIDDRLHARMTPERLAQRLQALGVAVTAGEGA</sequence>
<dbReference type="InterPro" id="IPR002023">
    <property type="entry name" value="NuoE-like"/>
</dbReference>
<comment type="caution">
    <text evidence="7">The sequence shown here is derived from an EMBL/GenBank/DDBJ whole genome shotgun (WGS) entry which is preliminary data.</text>
</comment>
<evidence type="ECO:0000256" key="6">
    <source>
        <dbReference type="ARBA" id="ARBA00034078"/>
    </source>
</evidence>
<protein>
    <submittedName>
        <fullName evidence="7">Formate dehydrogenase subunit gamma</fullName>
    </submittedName>
</protein>
<dbReference type="Proteomes" id="UP001365405">
    <property type="component" value="Unassembled WGS sequence"/>
</dbReference>
<dbReference type="SUPFAM" id="SSF52833">
    <property type="entry name" value="Thioredoxin-like"/>
    <property type="match status" value="1"/>
</dbReference>
<evidence type="ECO:0000256" key="3">
    <source>
        <dbReference type="ARBA" id="ARBA00022723"/>
    </source>
</evidence>
<keyword evidence="8" id="KW-1185">Reference proteome</keyword>
<evidence type="ECO:0000313" key="7">
    <source>
        <dbReference type="EMBL" id="MEK8051214.1"/>
    </source>
</evidence>
<keyword evidence="4" id="KW-0408">Iron</keyword>
<evidence type="ECO:0000313" key="8">
    <source>
        <dbReference type="Proteomes" id="UP001365405"/>
    </source>
</evidence>
<dbReference type="Gene3D" id="1.10.10.1590">
    <property type="entry name" value="NADH-quinone oxidoreductase subunit E"/>
    <property type="match status" value="1"/>
</dbReference>